<sequence length="545" mass="60748">MKGIILVGIYLIISTNVALCQVIPGLSPSKPNRMLQACMTRTGPVASSEPAYNNQPANSINQWCQIYQTTLPCVTKYLPSASASNPNDWYLSLVYDQEYANKTSNGVCSRLKKYGNRMGCLTTDMNHAEMCVSLLTSPIASHIHKAFQLNSTSNVGDENSLRACLIPVTASRCFEPFFKTCRRGIRKLLSKYFMILSGKCLHIARKYQNVTTPKPNEKGEVTSAKPSEEEEDTEDTSHKTSGKDRTETSDNLQQHNIRLPATAQSDDNDNTKLRSKHIHRQTPDSISVKHAIHVHEPFVVTKHRFEGHGQTTKPPKQIDNKHPSTDENTDVSEVDEDEPSTHSNNQLEDNKTFQKIVHTTPRTLTPDIRDDSFFQQKPAKQMETTTVTLEKVTEDIYIEDSKILSAMKPLSEKEIDRPDEVKEVQSILTTFDNFTESSSSSEDDSVIDEPERSDSEDDSEISENDSVISENDSAISESERRTKVQSTVSSTLKIDLSNQVKIRTTTETFKSQKGSQKGGSGGPTLGYSFIVLVTLTVISVSIKTL</sequence>
<evidence type="ECO:0000313" key="4">
    <source>
        <dbReference type="EMBL" id="VDI42420.1"/>
    </source>
</evidence>
<feature type="chain" id="PRO_5032963272" evidence="3">
    <location>
        <begin position="21"/>
        <end position="545"/>
    </location>
</feature>
<reference evidence="4" key="1">
    <citation type="submission" date="2018-11" db="EMBL/GenBank/DDBJ databases">
        <authorList>
            <person name="Alioto T."/>
            <person name="Alioto T."/>
        </authorList>
    </citation>
    <scope>NUCLEOTIDE SEQUENCE</scope>
</reference>
<evidence type="ECO:0000313" key="5">
    <source>
        <dbReference type="Proteomes" id="UP000596742"/>
    </source>
</evidence>
<keyword evidence="2" id="KW-0472">Membrane</keyword>
<feature type="compositionally biased region" description="Acidic residues" evidence="1">
    <location>
        <begin position="327"/>
        <end position="338"/>
    </location>
</feature>
<keyword evidence="5" id="KW-1185">Reference proteome</keyword>
<feature type="signal peptide" evidence="3">
    <location>
        <begin position="1"/>
        <end position="20"/>
    </location>
</feature>
<name>A0A8B6EZZ6_MYTGA</name>
<feature type="transmembrane region" description="Helical" evidence="2">
    <location>
        <begin position="525"/>
        <end position="542"/>
    </location>
</feature>
<proteinExistence type="predicted"/>
<organism evidence="4 5">
    <name type="scientific">Mytilus galloprovincialis</name>
    <name type="common">Mediterranean mussel</name>
    <dbReference type="NCBI Taxonomy" id="29158"/>
    <lineage>
        <taxon>Eukaryota</taxon>
        <taxon>Metazoa</taxon>
        <taxon>Spiralia</taxon>
        <taxon>Lophotrochozoa</taxon>
        <taxon>Mollusca</taxon>
        <taxon>Bivalvia</taxon>
        <taxon>Autobranchia</taxon>
        <taxon>Pteriomorphia</taxon>
        <taxon>Mytilida</taxon>
        <taxon>Mytiloidea</taxon>
        <taxon>Mytilidae</taxon>
        <taxon>Mytilinae</taxon>
        <taxon>Mytilus</taxon>
    </lineage>
</organism>
<evidence type="ECO:0000256" key="1">
    <source>
        <dbReference type="SAM" id="MobiDB-lite"/>
    </source>
</evidence>
<feature type="region of interest" description="Disordered" evidence="1">
    <location>
        <begin position="211"/>
        <end position="286"/>
    </location>
</feature>
<gene>
    <name evidence="4" type="ORF">MGAL_10B035634</name>
</gene>
<accession>A0A8B6EZZ6</accession>
<feature type="compositionally biased region" description="Basic and acidic residues" evidence="1">
    <location>
        <begin position="235"/>
        <end position="248"/>
    </location>
</feature>
<comment type="caution">
    <text evidence="4">The sequence shown here is derived from an EMBL/GenBank/DDBJ whole genome shotgun (WGS) entry which is preliminary data.</text>
</comment>
<feature type="compositionally biased region" description="Acidic residues" evidence="1">
    <location>
        <begin position="454"/>
        <end position="463"/>
    </location>
</feature>
<feature type="compositionally biased region" description="Basic and acidic residues" evidence="1">
    <location>
        <begin position="316"/>
        <end position="325"/>
    </location>
</feature>
<keyword evidence="2" id="KW-0812">Transmembrane</keyword>
<dbReference type="Proteomes" id="UP000596742">
    <property type="component" value="Unassembled WGS sequence"/>
</dbReference>
<evidence type="ECO:0000256" key="3">
    <source>
        <dbReference type="SAM" id="SignalP"/>
    </source>
</evidence>
<feature type="region of interest" description="Disordered" evidence="1">
    <location>
        <begin position="432"/>
        <end position="488"/>
    </location>
</feature>
<protein>
    <submittedName>
        <fullName evidence="4">Uncharacterized protein</fullName>
    </submittedName>
</protein>
<feature type="region of interest" description="Disordered" evidence="1">
    <location>
        <begin position="305"/>
        <end position="347"/>
    </location>
</feature>
<dbReference type="OrthoDB" id="6127509at2759"/>
<evidence type="ECO:0000256" key="2">
    <source>
        <dbReference type="SAM" id="Phobius"/>
    </source>
</evidence>
<keyword evidence="3" id="KW-0732">Signal</keyword>
<dbReference type="AlphaFoldDB" id="A0A8B6EZZ6"/>
<keyword evidence="2" id="KW-1133">Transmembrane helix</keyword>
<dbReference type="EMBL" id="UYJE01006022">
    <property type="protein sequence ID" value="VDI42420.1"/>
    <property type="molecule type" value="Genomic_DNA"/>
</dbReference>